<dbReference type="Gene3D" id="2.60.120.10">
    <property type="entry name" value="Jelly Rolls"/>
    <property type="match status" value="1"/>
</dbReference>
<evidence type="ECO:0000256" key="2">
    <source>
        <dbReference type="ARBA" id="ARBA00022596"/>
    </source>
</evidence>
<feature type="binding site" evidence="9">
    <location>
        <position position="144"/>
    </location>
    <ligand>
        <name>Ni(2+)</name>
        <dbReference type="ChEBI" id="CHEBI:49786"/>
    </ligand>
</feature>
<feature type="binding site" evidence="9">
    <location>
        <position position="105"/>
    </location>
    <ligand>
        <name>Ni(2+)</name>
        <dbReference type="ChEBI" id="CHEBI:49786"/>
    </ligand>
</feature>
<keyword evidence="5 9" id="KW-0223">Dioxygenase</keyword>
<keyword evidence="6 9" id="KW-0560">Oxidoreductase</keyword>
<comment type="similarity">
    <text evidence="9">Belongs to the acireductone dioxygenase (ARD) family.</text>
</comment>
<feature type="site" description="May play a role in transmitting local conformational changes" evidence="9">
    <location>
        <position position="104"/>
    </location>
</feature>
<dbReference type="InterPro" id="IPR011051">
    <property type="entry name" value="RmlC_Cupin_sf"/>
</dbReference>
<keyword evidence="2 9" id="KW-0533">Nickel</keyword>
<name>A0ABS2DHY4_9BACI</name>
<dbReference type="EC" id="1.13.11.53" evidence="9"/>
<evidence type="ECO:0000313" key="11">
    <source>
        <dbReference type="Proteomes" id="UP001518925"/>
    </source>
</evidence>
<feature type="binding site" evidence="9">
    <location>
        <position position="101"/>
    </location>
    <ligand>
        <name>Ni(2+)</name>
        <dbReference type="ChEBI" id="CHEBI:49786"/>
    </ligand>
</feature>
<feature type="binding site" evidence="9">
    <location>
        <position position="99"/>
    </location>
    <ligand>
        <name>Fe(2+)</name>
        <dbReference type="ChEBI" id="CHEBI:29033"/>
    </ligand>
</feature>
<dbReference type="PANTHER" id="PTHR23418">
    <property type="entry name" value="ACIREDUCTONE DIOXYGENASE"/>
    <property type="match status" value="1"/>
</dbReference>
<accession>A0ABS2DHY4</accession>
<dbReference type="Proteomes" id="UP001518925">
    <property type="component" value="Unassembled WGS sequence"/>
</dbReference>
<keyword evidence="11" id="KW-1185">Reference proteome</keyword>
<dbReference type="InterPro" id="IPR004313">
    <property type="entry name" value="ARD"/>
</dbReference>
<dbReference type="Pfam" id="PF03079">
    <property type="entry name" value="ARD"/>
    <property type="match status" value="1"/>
</dbReference>
<comment type="catalytic activity">
    <reaction evidence="9">
        <text>1,2-dihydroxy-5-(methylsulfanyl)pent-1-en-3-one + O2 = 3-(methylsulfanyl)propanoate + CO + formate + 2 H(+)</text>
        <dbReference type="Rhea" id="RHEA:14161"/>
        <dbReference type="ChEBI" id="CHEBI:15378"/>
        <dbReference type="ChEBI" id="CHEBI:15379"/>
        <dbReference type="ChEBI" id="CHEBI:15740"/>
        <dbReference type="ChEBI" id="CHEBI:17245"/>
        <dbReference type="ChEBI" id="CHEBI:49016"/>
        <dbReference type="ChEBI" id="CHEBI:49252"/>
        <dbReference type="EC" id="1.13.11.53"/>
    </reaction>
</comment>
<feature type="binding site" evidence="9">
    <location>
        <position position="101"/>
    </location>
    <ligand>
        <name>Fe(2+)</name>
        <dbReference type="ChEBI" id="CHEBI:29033"/>
    </ligand>
</feature>
<comment type="pathway">
    <text evidence="9">Amino-acid biosynthesis; L-methionine biosynthesis via salvage pathway; L-methionine from S-methyl-5-thio-alpha-D-ribose 1-phosphate: step 5/6.</text>
</comment>
<proteinExistence type="inferred from homology"/>
<feature type="binding site" evidence="9">
    <location>
        <position position="144"/>
    </location>
    <ligand>
        <name>Fe(2+)</name>
        <dbReference type="ChEBI" id="CHEBI:29033"/>
    </ligand>
</feature>
<dbReference type="EC" id="1.13.11.54" evidence="9"/>
<evidence type="ECO:0000256" key="1">
    <source>
        <dbReference type="ARBA" id="ARBA00000428"/>
    </source>
</evidence>
<protein>
    <recommendedName>
        <fullName evidence="9">Acireductone dioxygenase</fullName>
    </recommendedName>
    <alternativeName>
        <fullName evidence="9">1,2-dihydroxy-3-keto-5-methylthiopentene dioxygenase</fullName>
        <shortName evidence="9">DHK-MTPene dioxygenase</shortName>
    </alternativeName>
    <alternativeName>
        <fullName evidence="9">Acireductone dioxygenase (Fe(2+)-requiring)</fullName>
        <shortName evidence="9">ARD'</shortName>
        <shortName evidence="9">Fe-ARD</shortName>
        <ecNumber evidence="9">1.13.11.54</ecNumber>
    </alternativeName>
    <alternativeName>
        <fullName evidence="9">Acireductone dioxygenase (Ni(2+)-requiring)</fullName>
        <shortName evidence="9">ARD</shortName>
        <shortName evidence="9">Ni-ARD</shortName>
        <ecNumber evidence="9">1.13.11.53</ecNumber>
    </alternativeName>
</protein>
<feature type="binding site" evidence="9">
    <location>
        <position position="105"/>
    </location>
    <ligand>
        <name>Fe(2+)</name>
        <dbReference type="ChEBI" id="CHEBI:29033"/>
    </ligand>
</feature>
<gene>
    <name evidence="9" type="primary">mtnD</name>
    <name evidence="10" type="ORF">JR050_10560</name>
</gene>
<evidence type="ECO:0000313" key="10">
    <source>
        <dbReference type="EMBL" id="MBM6618099.1"/>
    </source>
</evidence>
<keyword evidence="3 9" id="KW-0028">Amino-acid biosynthesis</keyword>
<evidence type="ECO:0000256" key="5">
    <source>
        <dbReference type="ARBA" id="ARBA00022964"/>
    </source>
</evidence>
<dbReference type="HAMAP" id="MF_01682">
    <property type="entry name" value="Salvage_MtnD"/>
    <property type="match status" value="1"/>
</dbReference>
<comment type="function">
    <text evidence="9">Catalyzes 2 different reactions between oxygene and the acireductone 1,2-dihydroxy-3-keto-5-methylthiopentene (DHK-MTPene) depending upon the metal bound in the active site. Fe-containing acireductone dioxygenase (Fe-ARD) produces formate and 2-keto-4-methylthiobutyrate (KMTB), the alpha-ketoacid precursor of methionine in the methionine recycle pathway. Ni-containing acireductone dioxygenase (Ni-ARD) produces methylthiopropionate, carbon monoxide and formate, and does not lie on the methionine recycle pathway.</text>
</comment>
<dbReference type="RefSeq" id="WP_204203465.1">
    <property type="nucleotide sequence ID" value="NZ_JAFELM010000030.1"/>
</dbReference>
<reference evidence="10 11" key="1">
    <citation type="submission" date="2021-02" db="EMBL/GenBank/DDBJ databases">
        <title>Bacillus sp. RD4P76, an endophyte from a halophyte.</title>
        <authorList>
            <person name="Sun J.-Q."/>
        </authorList>
    </citation>
    <scope>NUCLEOTIDE SEQUENCE [LARGE SCALE GENOMIC DNA]</scope>
    <source>
        <strain evidence="10 11">RD4P76</strain>
    </source>
</reference>
<comment type="cofactor">
    <cofactor evidence="9">
        <name>Ni(2+)</name>
        <dbReference type="ChEBI" id="CHEBI:49786"/>
    </cofactor>
    <text evidence="9">Binds 1 nickel ion per monomer.</text>
</comment>
<feature type="site" description="May play a role in metal incorporation in vivo" evidence="9">
    <location>
        <position position="98"/>
    </location>
</feature>
<dbReference type="InterPro" id="IPR023956">
    <property type="entry name" value="ARD_bac"/>
</dbReference>
<evidence type="ECO:0000256" key="8">
    <source>
        <dbReference type="ARBA" id="ARBA00023167"/>
    </source>
</evidence>
<dbReference type="SUPFAM" id="SSF51182">
    <property type="entry name" value="RmlC-like cupins"/>
    <property type="match status" value="1"/>
</dbReference>
<organism evidence="10 11">
    <name type="scientific">Bacillus suaedaesalsae</name>
    <dbReference type="NCBI Taxonomy" id="2810349"/>
    <lineage>
        <taxon>Bacteria</taxon>
        <taxon>Bacillati</taxon>
        <taxon>Bacillota</taxon>
        <taxon>Bacilli</taxon>
        <taxon>Bacillales</taxon>
        <taxon>Bacillaceae</taxon>
        <taxon>Bacillus</taxon>
    </lineage>
</organism>
<feature type="binding site" evidence="9">
    <location>
        <position position="99"/>
    </location>
    <ligand>
        <name>Ni(2+)</name>
        <dbReference type="ChEBI" id="CHEBI:49786"/>
    </ligand>
</feature>
<feature type="site" description="Important to generate the dianion" evidence="9">
    <location>
        <position position="107"/>
    </location>
</feature>
<dbReference type="CDD" id="cd02232">
    <property type="entry name" value="cupin_ARD"/>
    <property type="match status" value="1"/>
</dbReference>
<evidence type="ECO:0000256" key="4">
    <source>
        <dbReference type="ARBA" id="ARBA00022723"/>
    </source>
</evidence>
<dbReference type="PANTHER" id="PTHR23418:SF0">
    <property type="entry name" value="ACIREDUCTONE DIOXYGENASE"/>
    <property type="match status" value="1"/>
</dbReference>
<sequence>MATIRIHGTDEVIEDQGKVNEFLASNEVVYEQWDISKLPTELHEKYLLSDEEKNTILEAFGAEIKDISERRGYQTADVISLSDATPNLDQLLQNFQQEHHHTDDEVRFIVSGHGIFIIQGKDGVFFDVRLNPGDLISVPENVRHYFTLQDDRKVVAVRIFVTPAGWVPIYENDAVNTN</sequence>
<keyword evidence="4 9" id="KW-0479">Metal-binding</keyword>
<evidence type="ECO:0000256" key="3">
    <source>
        <dbReference type="ARBA" id="ARBA00022605"/>
    </source>
</evidence>
<dbReference type="InterPro" id="IPR014710">
    <property type="entry name" value="RmlC-like_jellyroll"/>
</dbReference>
<comment type="caution">
    <text evidence="10">The sequence shown here is derived from an EMBL/GenBank/DDBJ whole genome shotgun (WGS) entry which is preliminary data.</text>
</comment>
<comment type="subunit">
    <text evidence="9">Monomer.</text>
</comment>
<dbReference type="EMBL" id="JAFELM010000030">
    <property type="protein sequence ID" value="MBM6618099.1"/>
    <property type="molecule type" value="Genomic_DNA"/>
</dbReference>
<comment type="cofactor">
    <cofactor evidence="9">
        <name>Fe(2+)</name>
        <dbReference type="ChEBI" id="CHEBI:29033"/>
    </cofactor>
    <text evidence="9">Binds 1 Fe(2+) cation per monomer.</text>
</comment>
<keyword evidence="7 9" id="KW-0408">Iron</keyword>
<keyword evidence="8 9" id="KW-0486">Methionine biosynthesis</keyword>
<evidence type="ECO:0000256" key="9">
    <source>
        <dbReference type="HAMAP-Rule" id="MF_01682"/>
    </source>
</evidence>
<evidence type="ECO:0000256" key="7">
    <source>
        <dbReference type="ARBA" id="ARBA00023004"/>
    </source>
</evidence>
<evidence type="ECO:0000256" key="6">
    <source>
        <dbReference type="ARBA" id="ARBA00023002"/>
    </source>
</evidence>
<comment type="catalytic activity">
    <reaction evidence="1 9">
        <text>1,2-dihydroxy-5-(methylsulfanyl)pent-1-en-3-one + O2 = 4-methylsulfanyl-2-oxobutanoate + formate + 2 H(+)</text>
        <dbReference type="Rhea" id="RHEA:24504"/>
        <dbReference type="ChEBI" id="CHEBI:15378"/>
        <dbReference type="ChEBI" id="CHEBI:15379"/>
        <dbReference type="ChEBI" id="CHEBI:15740"/>
        <dbReference type="ChEBI" id="CHEBI:16723"/>
        <dbReference type="ChEBI" id="CHEBI:49252"/>
        <dbReference type="EC" id="1.13.11.54"/>
    </reaction>
</comment>